<dbReference type="STRING" id="1902579.BHV28_06930"/>
<dbReference type="SMART" id="SM00257">
    <property type="entry name" value="LysM"/>
    <property type="match status" value="1"/>
</dbReference>
<dbReference type="KEGG" id="thd:BHV28_06930"/>
<dbReference type="CDD" id="cd12797">
    <property type="entry name" value="M23_peptidase"/>
    <property type="match status" value="1"/>
</dbReference>
<dbReference type="InterPro" id="IPR011055">
    <property type="entry name" value="Dup_hybrid_motif"/>
</dbReference>
<feature type="domain" description="LysM" evidence="2">
    <location>
        <begin position="110"/>
        <end position="153"/>
    </location>
</feature>
<dbReference type="GO" id="GO:0004222">
    <property type="term" value="F:metalloendopeptidase activity"/>
    <property type="evidence" value="ECO:0007669"/>
    <property type="project" value="TreeGrafter"/>
</dbReference>
<accession>A0A1U9JU58</accession>
<dbReference type="Gene3D" id="2.70.70.10">
    <property type="entry name" value="Glucose Permease (Domain IIA)"/>
    <property type="match status" value="1"/>
</dbReference>
<dbReference type="Pfam" id="PF01476">
    <property type="entry name" value="LysM"/>
    <property type="match status" value="1"/>
</dbReference>
<dbReference type="AlphaFoldDB" id="A0A1U9JU58"/>
<organism evidence="3 4">
    <name type="scientific">Candidatus Tokpelaia hoelldobleri</name>
    <dbReference type="NCBI Taxonomy" id="1902579"/>
    <lineage>
        <taxon>Bacteria</taxon>
        <taxon>Pseudomonadati</taxon>
        <taxon>Pseudomonadota</taxon>
        <taxon>Alphaproteobacteria</taxon>
        <taxon>Hyphomicrobiales</taxon>
        <taxon>Candidatus Tokpelaia</taxon>
    </lineage>
</organism>
<evidence type="ECO:0000256" key="1">
    <source>
        <dbReference type="ARBA" id="ARBA00038420"/>
    </source>
</evidence>
<name>A0A1U9JU58_9HYPH</name>
<protein>
    <submittedName>
        <fullName evidence="3">Peptidase M23 family protein</fullName>
    </submittedName>
</protein>
<evidence type="ECO:0000313" key="4">
    <source>
        <dbReference type="Proteomes" id="UP000188912"/>
    </source>
</evidence>
<dbReference type="PROSITE" id="PS51782">
    <property type="entry name" value="LYSM"/>
    <property type="match status" value="1"/>
</dbReference>
<dbReference type="Pfam" id="PF01551">
    <property type="entry name" value="Peptidase_M23"/>
    <property type="match status" value="1"/>
</dbReference>
<dbReference type="SUPFAM" id="SSF51261">
    <property type="entry name" value="Duplicated hybrid motif"/>
    <property type="match status" value="1"/>
</dbReference>
<evidence type="ECO:0000313" key="3">
    <source>
        <dbReference type="EMBL" id="AQS41396.1"/>
    </source>
</evidence>
<gene>
    <name evidence="3" type="ORF">BHV28_06930</name>
</gene>
<dbReference type="CDD" id="cd00118">
    <property type="entry name" value="LysM"/>
    <property type="match status" value="1"/>
</dbReference>
<dbReference type="InterPro" id="IPR050570">
    <property type="entry name" value="Cell_wall_metabolism_enzyme"/>
</dbReference>
<dbReference type="Proteomes" id="UP000188912">
    <property type="component" value="Chromosome"/>
</dbReference>
<dbReference type="InterPro" id="IPR036779">
    <property type="entry name" value="LysM_dom_sf"/>
</dbReference>
<dbReference type="Gene3D" id="3.10.350.10">
    <property type="entry name" value="LysM domain"/>
    <property type="match status" value="1"/>
</dbReference>
<reference evidence="3 4" key="2">
    <citation type="journal article" date="2016" name="Sci. Rep.">
        <title>The genome of Rhizobiales bacteria in predatory ants reveals urease gene functions but no genes for nitrogen fixation.</title>
        <authorList>
            <person name="Neuvonen M.M."/>
            <person name="Tamarit D."/>
            <person name="Naslund K."/>
            <person name="Liebig J."/>
            <person name="Feldhaar H."/>
            <person name="Moran N.A."/>
            <person name="Guy L."/>
            <person name="Andersson S.G."/>
        </authorList>
    </citation>
    <scope>NUCLEOTIDE SEQUENCE [LARGE SCALE GENOMIC DNA]</scope>
    <source>
        <strain evidence="3 4">Hsal</strain>
    </source>
</reference>
<keyword evidence="4" id="KW-1185">Reference proteome</keyword>
<comment type="similarity">
    <text evidence="1">Belongs to the E.coli NlpD/Haemophilus LppB family.</text>
</comment>
<sequence>MHGIAYVVIGGALVGCSTDFTRFTDGISTGSTTPQYAADAMQPVQPMPAGAYGAGAVQSSELPPVAEKPVQVATVTPPPVAKIQGTKTETPKTATNTKAQGNAAATTAGKIYIVQSGDTLSGIASRHGVTQAAVKKTNNMQTDMVKTGQKLVIPGGGAQAQVAVKTPAVPSVKPAEKKETRVAVAPAKPAAPAVTAKADNLPVARNEAAGKIENAGLTPPAVTGIGMRWPVRGRILSNFGQHEGASTNDGMDIMVPEGTSVRAAESGEVIYSGSGLKEFGNTILIRHEDNVVTVYGHNGQLLVQRGQKVRRGDEIAKSGISGNAKTPRLHFEVRKNSTPVNPVKYLEN</sequence>
<dbReference type="PANTHER" id="PTHR21666:SF263">
    <property type="entry name" value="MUREIN HYDROLASE ACTIVATOR NLPD"/>
    <property type="match status" value="1"/>
</dbReference>
<dbReference type="InterPro" id="IPR016047">
    <property type="entry name" value="M23ase_b-sheet_dom"/>
</dbReference>
<proteinExistence type="inferred from homology"/>
<reference evidence="3 4" key="1">
    <citation type="journal article" date="2010" name="Science">
        <title>Genomic comparison of the ants Camponotus floridanus and Harpegnathos saltator.</title>
        <authorList>
            <person name="Bonasio R."/>
            <person name="Zhang G."/>
            <person name="Ye C."/>
            <person name="Mutti N.S."/>
            <person name="Fang X."/>
            <person name="Qin N."/>
            <person name="Donahue G."/>
            <person name="Yang P."/>
            <person name="Li Q."/>
            <person name="Li C."/>
            <person name="Zhang P."/>
            <person name="Huang Z."/>
            <person name="Berger S.L."/>
            <person name="Reinberg D."/>
            <person name="Wang J."/>
            <person name="Liebig J."/>
        </authorList>
    </citation>
    <scope>NUCLEOTIDE SEQUENCE [LARGE SCALE GENOMIC DNA]</scope>
    <source>
        <strain evidence="3 4">Hsal</strain>
    </source>
</reference>
<dbReference type="EMBL" id="CP017315">
    <property type="protein sequence ID" value="AQS41396.1"/>
    <property type="molecule type" value="Genomic_DNA"/>
</dbReference>
<evidence type="ECO:0000259" key="2">
    <source>
        <dbReference type="PROSITE" id="PS51782"/>
    </source>
</evidence>
<dbReference type="InterPro" id="IPR018392">
    <property type="entry name" value="LysM"/>
</dbReference>
<dbReference type="PANTHER" id="PTHR21666">
    <property type="entry name" value="PEPTIDASE-RELATED"/>
    <property type="match status" value="1"/>
</dbReference>